<gene>
    <name evidence="1" type="ORF">BN2475_570061</name>
</gene>
<sequence>MKEIELAHEFLDPVALTPTHLAMFDRVAFDRRLDAIEVFCVEGRADSAEYLRKIIDKLLVREPVGFDEVDVAGNGMRPLLSEPGLFGANEVGKIAQRTDVCVGHDRTLG</sequence>
<evidence type="ECO:0000313" key="1">
    <source>
        <dbReference type="EMBL" id="SIT45562.1"/>
    </source>
</evidence>
<organism evidence="1 2">
    <name type="scientific">Paraburkholderia ribeironis</name>
    <dbReference type="NCBI Taxonomy" id="1247936"/>
    <lineage>
        <taxon>Bacteria</taxon>
        <taxon>Pseudomonadati</taxon>
        <taxon>Pseudomonadota</taxon>
        <taxon>Betaproteobacteria</taxon>
        <taxon>Burkholderiales</taxon>
        <taxon>Burkholderiaceae</taxon>
        <taxon>Paraburkholderia</taxon>
    </lineage>
</organism>
<dbReference type="Proteomes" id="UP000187012">
    <property type="component" value="Unassembled WGS sequence"/>
</dbReference>
<proteinExistence type="predicted"/>
<dbReference type="AlphaFoldDB" id="A0A1N7SE09"/>
<reference evidence="1 2" key="1">
    <citation type="submission" date="2016-12" db="EMBL/GenBank/DDBJ databases">
        <authorList>
            <person name="Song W.-J."/>
            <person name="Kurnit D.M."/>
        </authorList>
    </citation>
    <scope>NUCLEOTIDE SEQUENCE [LARGE SCALE GENOMIC DNA]</scope>
    <source>
        <strain evidence="1 2">STM7296</strain>
    </source>
</reference>
<accession>A0A1N7SE09</accession>
<keyword evidence="2" id="KW-1185">Reference proteome</keyword>
<name>A0A1N7SE09_9BURK</name>
<evidence type="ECO:0000313" key="2">
    <source>
        <dbReference type="Proteomes" id="UP000187012"/>
    </source>
</evidence>
<dbReference type="STRING" id="1247936.BN2475_570061"/>
<dbReference type="EMBL" id="CYGX02000057">
    <property type="protein sequence ID" value="SIT45562.1"/>
    <property type="molecule type" value="Genomic_DNA"/>
</dbReference>
<protein>
    <submittedName>
        <fullName evidence="1">Uncharacterized protein</fullName>
    </submittedName>
</protein>